<comment type="subcellular location">
    <subcellularLocation>
        <location evidence="2">Cell membrane</location>
        <location evidence="2">Sarcolemma</location>
        <topology evidence="2">Single-pass type II membrane protein</topology>
    </subcellularLocation>
    <subcellularLocation>
        <location evidence="1">Cytoplasm</location>
        <location evidence="1">Cytoskeleton</location>
    </subcellularLocation>
</comment>
<proteinExistence type="inferred from homology"/>
<keyword evidence="11" id="KW-0325">Glycoprotein</keyword>
<evidence type="ECO:0000256" key="11">
    <source>
        <dbReference type="ARBA" id="ARBA00023180"/>
    </source>
</evidence>
<keyword evidence="10" id="KW-1015">Disulfide bond</keyword>
<evidence type="ECO:0000256" key="5">
    <source>
        <dbReference type="ARBA" id="ARBA00022490"/>
    </source>
</evidence>
<reference evidence="14 15" key="1">
    <citation type="journal article" date="2017" name="Gigascience">
        <title>Draft genome of the honey bee ectoparasitic mite, Tropilaelaps mercedesae, is shaped by the parasitic life history.</title>
        <authorList>
            <person name="Dong X."/>
            <person name="Armstrong S.D."/>
            <person name="Xia D."/>
            <person name="Makepeace B.L."/>
            <person name="Darby A.C."/>
            <person name="Kadowaki T."/>
        </authorList>
    </citation>
    <scope>NUCLEOTIDE SEQUENCE [LARGE SCALE GENOMIC DNA]</scope>
    <source>
        <strain evidence="14">Wuxi-XJTLU</strain>
    </source>
</reference>
<keyword evidence="5" id="KW-0963">Cytoplasm</keyword>
<evidence type="ECO:0000256" key="13">
    <source>
        <dbReference type="SAM" id="Phobius"/>
    </source>
</evidence>
<feature type="non-terminal residue" evidence="14">
    <location>
        <position position="308"/>
    </location>
</feature>
<evidence type="ECO:0000256" key="12">
    <source>
        <dbReference type="ARBA" id="ARBA00023212"/>
    </source>
</evidence>
<dbReference type="GO" id="GO:0005856">
    <property type="term" value="C:cytoskeleton"/>
    <property type="evidence" value="ECO:0007669"/>
    <property type="project" value="UniProtKB-SubCell"/>
</dbReference>
<dbReference type="EMBL" id="MNPL01005520">
    <property type="protein sequence ID" value="OQR75965.1"/>
    <property type="molecule type" value="Genomic_DNA"/>
</dbReference>
<evidence type="ECO:0000256" key="4">
    <source>
        <dbReference type="ARBA" id="ARBA00022475"/>
    </source>
</evidence>
<evidence type="ECO:0000313" key="14">
    <source>
        <dbReference type="EMBL" id="OQR75965.1"/>
    </source>
</evidence>
<dbReference type="PANTHER" id="PTHR12939:SF10">
    <property type="entry name" value="EG:4F1.1 PROTEIN"/>
    <property type="match status" value="1"/>
</dbReference>
<keyword evidence="4" id="KW-1003">Cell membrane</keyword>
<dbReference type="InterPro" id="IPR039972">
    <property type="entry name" value="Sarcoglycan_gamma/delta/zeta"/>
</dbReference>
<keyword evidence="7" id="KW-0735">Signal-anchor</keyword>
<evidence type="ECO:0000256" key="1">
    <source>
        <dbReference type="ARBA" id="ARBA00004245"/>
    </source>
</evidence>
<evidence type="ECO:0000256" key="7">
    <source>
        <dbReference type="ARBA" id="ARBA00022968"/>
    </source>
</evidence>
<evidence type="ECO:0000256" key="9">
    <source>
        <dbReference type="ARBA" id="ARBA00023136"/>
    </source>
</evidence>
<accession>A0A1V9XR45</accession>
<dbReference type="Pfam" id="PF04790">
    <property type="entry name" value="Sarcoglycan_1"/>
    <property type="match status" value="1"/>
</dbReference>
<dbReference type="InParanoid" id="A0A1V9XR45"/>
<protein>
    <submittedName>
        <fullName evidence="14">Zeta-sarcoglycan-like</fullName>
    </submittedName>
</protein>
<dbReference type="InterPro" id="IPR006875">
    <property type="entry name" value="Sarcoglycan"/>
</dbReference>
<evidence type="ECO:0000256" key="8">
    <source>
        <dbReference type="ARBA" id="ARBA00022989"/>
    </source>
</evidence>
<evidence type="ECO:0000256" key="2">
    <source>
        <dbReference type="ARBA" id="ARBA00004274"/>
    </source>
</evidence>
<evidence type="ECO:0000313" key="15">
    <source>
        <dbReference type="Proteomes" id="UP000192247"/>
    </source>
</evidence>
<evidence type="ECO:0000256" key="6">
    <source>
        <dbReference type="ARBA" id="ARBA00022692"/>
    </source>
</evidence>
<comment type="similarity">
    <text evidence="3">Belongs to the sarcoglycan beta/delta/gamma/zeta family.</text>
</comment>
<dbReference type="STRING" id="418985.A0A1V9XR45"/>
<name>A0A1V9XR45_9ACAR</name>
<organism evidence="14 15">
    <name type="scientific">Tropilaelaps mercedesae</name>
    <dbReference type="NCBI Taxonomy" id="418985"/>
    <lineage>
        <taxon>Eukaryota</taxon>
        <taxon>Metazoa</taxon>
        <taxon>Ecdysozoa</taxon>
        <taxon>Arthropoda</taxon>
        <taxon>Chelicerata</taxon>
        <taxon>Arachnida</taxon>
        <taxon>Acari</taxon>
        <taxon>Parasitiformes</taxon>
        <taxon>Mesostigmata</taxon>
        <taxon>Gamasina</taxon>
        <taxon>Dermanyssoidea</taxon>
        <taxon>Laelapidae</taxon>
        <taxon>Tropilaelaps</taxon>
    </lineage>
</organism>
<dbReference type="GO" id="GO:0042383">
    <property type="term" value="C:sarcolemma"/>
    <property type="evidence" value="ECO:0007669"/>
    <property type="project" value="UniProtKB-SubCell"/>
</dbReference>
<gene>
    <name evidence="14" type="ORF">BIW11_08080</name>
</gene>
<dbReference type="Proteomes" id="UP000192247">
    <property type="component" value="Unassembled WGS sequence"/>
</dbReference>
<evidence type="ECO:0000256" key="10">
    <source>
        <dbReference type="ARBA" id="ARBA00023157"/>
    </source>
</evidence>
<sequence length="308" mass="33050">MSTTIRCEQAVGQLKSNGQVTVGKEDASIGGAIVVTGTGRANGRQPTTASSASSLLTSKSTTTLAFHLLVTLTVTVVCANLAMNIFLIRVLQLNRAGMSSVKFSASSGIWLRDHAIFADLLRTTRLTHVNYNQEQSNGGLLMSSGKDVHIESNNRAGRVNSLSLSNGRLEARGDAFEVLADSNSDRKVLFRADRDEVVVAAGEVPVSAPNGFNIRGSLQANTVRGSPQHDLRLESPLNEVNIRSDGELVVESKAEHINVKSVNTVNILSQDGTIVLNSQKLEIKDLPIVAVRSVRVRRDSDRPNEAAE</sequence>
<keyword evidence="9 13" id="KW-0472">Membrane</keyword>
<dbReference type="GO" id="GO:0016012">
    <property type="term" value="C:sarcoglycan complex"/>
    <property type="evidence" value="ECO:0007669"/>
    <property type="project" value="InterPro"/>
</dbReference>
<dbReference type="PANTHER" id="PTHR12939">
    <property type="entry name" value="SARCOGLYCAN"/>
    <property type="match status" value="1"/>
</dbReference>
<keyword evidence="6 13" id="KW-0812">Transmembrane</keyword>
<evidence type="ECO:0000256" key="3">
    <source>
        <dbReference type="ARBA" id="ARBA00007574"/>
    </source>
</evidence>
<feature type="transmembrane region" description="Helical" evidence="13">
    <location>
        <begin position="64"/>
        <end position="88"/>
    </location>
</feature>
<dbReference type="OrthoDB" id="8881719at2759"/>
<keyword evidence="8 13" id="KW-1133">Transmembrane helix</keyword>
<comment type="caution">
    <text evidence="14">The sequence shown here is derived from an EMBL/GenBank/DDBJ whole genome shotgun (WGS) entry which is preliminary data.</text>
</comment>
<keyword evidence="12" id="KW-0206">Cytoskeleton</keyword>
<dbReference type="AlphaFoldDB" id="A0A1V9XR45"/>
<keyword evidence="15" id="KW-1185">Reference proteome</keyword>